<comment type="caution">
    <text evidence="1">The sequence shown here is derived from an EMBL/GenBank/DDBJ whole genome shotgun (WGS) entry which is preliminary data.</text>
</comment>
<dbReference type="SUPFAM" id="SSF53850">
    <property type="entry name" value="Periplasmic binding protein-like II"/>
    <property type="match status" value="1"/>
</dbReference>
<dbReference type="InterPro" id="IPR006311">
    <property type="entry name" value="TAT_signal"/>
</dbReference>
<dbReference type="AlphaFoldDB" id="A0A2T0PTZ6"/>
<evidence type="ECO:0008006" key="3">
    <source>
        <dbReference type="Google" id="ProtNLM"/>
    </source>
</evidence>
<proteinExistence type="predicted"/>
<evidence type="ECO:0000313" key="2">
    <source>
        <dbReference type="Proteomes" id="UP000237846"/>
    </source>
</evidence>
<dbReference type="PROSITE" id="PS51318">
    <property type="entry name" value="TAT"/>
    <property type="match status" value="1"/>
</dbReference>
<dbReference type="Proteomes" id="UP000237846">
    <property type="component" value="Unassembled WGS sequence"/>
</dbReference>
<dbReference type="PANTHER" id="PTHR42941:SF1">
    <property type="entry name" value="SLL1037 PROTEIN"/>
    <property type="match status" value="1"/>
</dbReference>
<dbReference type="Pfam" id="PF16868">
    <property type="entry name" value="NMT1_3"/>
    <property type="match status" value="1"/>
</dbReference>
<dbReference type="RefSeq" id="WP_211303150.1">
    <property type="nucleotide sequence ID" value="NZ_PVZC01000010.1"/>
</dbReference>
<keyword evidence="2" id="KW-1185">Reference proteome</keyword>
<accession>A0A2T0PTZ6</accession>
<dbReference type="Gene3D" id="3.40.190.10">
    <property type="entry name" value="Periplasmic binding protein-like II"/>
    <property type="match status" value="2"/>
</dbReference>
<organism evidence="1 2">
    <name type="scientific">Allonocardiopsis opalescens</name>
    <dbReference type="NCBI Taxonomy" id="1144618"/>
    <lineage>
        <taxon>Bacteria</taxon>
        <taxon>Bacillati</taxon>
        <taxon>Actinomycetota</taxon>
        <taxon>Actinomycetes</taxon>
        <taxon>Streptosporangiales</taxon>
        <taxon>Allonocardiopsis</taxon>
    </lineage>
</organism>
<reference evidence="1 2" key="1">
    <citation type="submission" date="2018-03" db="EMBL/GenBank/DDBJ databases">
        <title>Genomic Encyclopedia of Archaeal and Bacterial Type Strains, Phase II (KMG-II): from individual species to whole genera.</title>
        <authorList>
            <person name="Goeker M."/>
        </authorList>
    </citation>
    <scope>NUCLEOTIDE SEQUENCE [LARGE SCALE GENOMIC DNA]</scope>
    <source>
        <strain evidence="1 2">DSM 45601</strain>
    </source>
</reference>
<gene>
    <name evidence="1" type="ORF">CLV72_110132</name>
</gene>
<protein>
    <recommendedName>
        <fullName evidence="3">TRAP transporter TAXI family solute receptor</fullName>
    </recommendedName>
</protein>
<evidence type="ECO:0000313" key="1">
    <source>
        <dbReference type="EMBL" id="PRX92372.1"/>
    </source>
</evidence>
<name>A0A2T0PTZ6_9ACTN</name>
<sequence>MTARRSARPISRRTAARALAGLAGAAALLGAVGCASGSYQGARRELAIAAGEPGGFYLTFADMFAARVNAVEPQLHAVAVPTQGSLANLELLRGGEVDLALVLTDVAKLARQDAALVGGAVPLAALGRVYQNYTQLVVPADHRAEELADLRGGTLSLGAPGAGVTVVGERLLRVAGLTEDALTVRRLPLAAAGEQLRAGGIDGLLWSGGIPTPALDRIAERQRVRLLPLAALLPRLRALHGAVYEEVSVPAGTYGLPGETPTVGVANLLVCSPSLPDDVADAIVRVLVSEAARLLPPEALGTQYLDLRSLIGTQVPLHPGAVAAYRRLHG</sequence>
<dbReference type="PANTHER" id="PTHR42941">
    <property type="entry name" value="SLL1037 PROTEIN"/>
    <property type="match status" value="1"/>
</dbReference>
<dbReference type="InterPro" id="IPR011852">
    <property type="entry name" value="TRAP_TAXI"/>
</dbReference>
<dbReference type="PROSITE" id="PS51257">
    <property type="entry name" value="PROKAR_LIPOPROTEIN"/>
    <property type="match status" value="1"/>
</dbReference>
<dbReference type="EMBL" id="PVZC01000010">
    <property type="protein sequence ID" value="PRX92372.1"/>
    <property type="molecule type" value="Genomic_DNA"/>
</dbReference>
<dbReference type="NCBIfam" id="TIGR02122">
    <property type="entry name" value="TRAP_TAXI"/>
    <property type="match status" value="1"/>
</dbReference>